<feature type="region of interest" description="Disordered" evidence="5">
    <location>
        <begin position="184"/>
        <end position="209"/>
    </location>
</feature>
<protein>
    <recommendedName>
        <fullName evidence="1">Glucosidase 2 subunit beta</fullName>
    </recommendedName>
</protein>
<evidence type="ECO:0000259" key="7">
    <source>
        <dbReference type="PROSITE" id="PS51914"/>
    </source>
</evidence>
<feature type="compositionally biased region" description="Acidic residues" evidence="5">
    <location>
        <begin position="293"/>
        <end position="314"/>
    </location>
</feature>
<dbReference type="PROSITE" id="PS51914">
    <property type="entry name" value="MRH"/>
    <property type="match status" value="1"/>
</dbReference>
<proteinExistence type="predicted"/>
<reference evidence="9" key="2">
    <citation type="submission" date="2020-10" db="UniProtKB">
        <authorList>
            <consortium name="WormBaseParasite"/>
        </authorList>
    </citation>
    <scope>IDENTIFICATION</scope>
</reference>
<feature type="domain" description="MRH" evidence="7">
    <location>
        <begin position="389"/>
        <end position="490"/>
    </location>
</feature>
<organism evidence="8 9">
    <name type="scientific">Panagrellus redivivus</name>
    <name type="common">Microworm</name>
    <dbReference type="NCBI Taxonomy" id="6233"/>
    <lineage>
        <taxon>Eukaryota</taxon>
        <taxon>Metazoa</taxon>
        <taxon>Ecdysozoa</taxon>
        <taxon>Nematoda</taxon>
        <taxon>Chromadorea</taxon>
        <taxon>Rhabditida</taxon>
        <taxon>Tylenchina</taxon>
        <taxon>Panagrolaimomorpha</taxon>
        <taxon>Panagrolaimoidea</taxon>
        <taxon>Panagrolaimidae</taxon>
        <taxon>Panagrellus</taxon>
    </lineage>
</organism>
<dbReference type="Pfam" id="PF13015">
    <property type="entry name" value="PRKCSH_1"/>
    <property type="match status" value="1"/>
</dbReference>
<dbReference type="GO" id="GO:0017177">
    <property type="term" value="C:glucosidase II complex"/>
    <property type="evidence" value="ECO:0007669"/>
    <property type="project" value="TreeGrafter"/>
</dbReference>
<dbReference type="InterPro" id="IPR028146">
    <property type="entry name" value="PRKCSH_N"/>
</dbReference>
<dbReference type="PANTHER" id="PTHR12630">
    <property type="entry name" value="N-LINKED OLIGOSACCHARIDE PROCESSING"/>
    <property type="match status" value="1"/>
</dbReference>
<dbReference type="GO" id="GO:0006491">
    <property type="term" value="P:N-glycan processing"/>
    <property type="evidence" value="ECO:0007669"/>
    <property type="project" value="TreeGrafter"/>
</dbReference>
<reference evidence="8" key="1">
    <citation type="journal article" date="2013" name="Genetics">
        <title>The draft genome and transcriptome of Panagrellus redivivus are shaped by the harsh demands of a free-living lifestyle.</title>
        <authorList>
            <person name="Srinivasan J."/>
            <person name="Dillman A.R."/>
            <person name="Macchietto M.G."/>
            <person name="Heikkinen L."/>
            <person name="Lakso M."/>
            <person name="Fracchia K.M."/>
            <person name="Antoshechkin I."/>
            <person name="Mortazavi A."/>
            <person name="Wong G."/>
            <person name="Sternberg P.W."/>
        </authorList>
    </citation>
    <scope>NUCLEOTIDE SEQUENCE [LARGE SCALE GENOMIC DNA]</scope>
    <source>
        <strain evidence="8">MT8872</strain>
    </source>
</reference>
<evidence type="ECO:0000256" key="6">
    <source>
        <dbReference type="SAM" id="SignalP"/>
    </source>
</evidence>
<keyword evidence="3" id="KW-0256">Endoplasmic reticulum</keyword>
<keyword evidence="4" id="KW-1015">Disulfide bond</keyword>
<name>A0A7E4WDT6_PANRE</name>
<evidence type="ECO:0000256" key="5">
    <source>
        <dbReference type="SAM" id="MobiDB-lite"/>
    </source>
</evidence>
<keyword evidence="8" id="KW-1185">Reference proteome</keyword>
<feature type="signal peptide" evidence="6">
    <location>
        <begin position="1"/>
        <end position="19"/>
    </location>
</feature>
<dbReference type="Proteomes" id="UP000492821">
    <property type="component" value="Unassembled WGS sequence"/>
</dbReference>
<evidence type="ECO:0000256" key="1">
    <source>
        <dbReference type="ARBA" id="ARBA00022387"/>
    </source>
</evidence>
<dbReference type="AlphaFoldDB" id="A0A7E4WDT6"/>
<dbReference type="Pfam" id="PF12999">
    <property type="entry name" value="PRKCSH-like"/>
    <property type="match status" value="1"/>
</dbReference>
<evidence type="ECO:0000256" key="4">
    <source>
        <dbReference type="ARBA" id="ARBA00023157"/>
    </source>
</evidence>
<dbReference type="Gene3D" id="2.70.130.10">
    <property type="entry name" value="Mannose-6-phosphate receptor binding domain"/>
    <property type="match status" value="1"/>
</dbReference>
<dbReference type="InterPro" id="IPR044865">
    <property type="entry name" value="MRH_dom"/>
</dbReference>
<feature type="compositionally biased region" description="Basic and acidic residues" evidence="5">
    <location>
        <begin position="184"/>
        <end position="202"/>
    </location>
</feature>
<dbReference type="InterPro" id="IPR009011">
    <property type="entry name" value="Man6P_isomerase_rcpt-bd_dom_sf"/>
</dbReference>
<sequence length="503" mass="55809">MATFLKPCIFALLIIAIGANDTGYGNRPRGVPLSKAGLYSDSLEFECFDGSKKIPFEQVNDDYCDCADGSDEPGTSACSNGVFHCINKGYKALDVPSSRVNDLICDCCDGSDEWDSEVTCPNTCNEFGAESRRAAEEFKKISAAGFATRKQLSEEGQKLVAEKTGGVIELKKQLDELTPLKTAAEAKKTEAEEKEREAKAAEDSAWETARAEKRKVKAEELFKALDGDNDSKVTPADLKLLPGLDAITDDEAKAVFNGAEEVTSEEFLDKLFDNIRRKVRESRKDPEPIPAESDPEAEVDHEEDEDHESESEADTESHDESATPDEDEFDHRPPYSAETQALIDASATARSEFEAVLSQYSEVEVKIRDAENFAEFDYGTDHAWAPLKGQCFEFNEGKYIYKFCPFDKTTQKDSSGYSEVTLGYWKGWAGPEANKYAAQQYDRGQSCWNGPERSTFVAIKCGAETKVTAVVEPAKCEYQFNVETPVACRDPKEINVDNYHEEL</sequence>
<feature type="chain" id="PRO_5028950442" description="Glucosidase 2 subunit beta" evidence="6">
    <location>
        <begin position="20"/>
        <end position="503"/>
    </location>
</feature>
<accession>A0A7E4WDT6</accession>
<feature type="region of interest" description="Disordered" evidence="5">
    <location>
        <begin position="279"/>
        <end position="333"/>
    </location>
</feature>
<dbReference type="PANTHER" id="PTHR12630:SF1">
    <property type="entry name" value="GLUCOSIDASE 2 SUBUNIT BETA"/>
    <property type="match status" value="1"/>
</dbReference>
<dbReference type="WBParaSite" id="Pan_g9652.t1">
    <property type="protein sequence ID" value="Pan_g9652.t1"/>
    <property type="gene ID" value="Pan_g9652"/>
</dbReference>
<evidence type="ECO:0000313" key="9">
    <source>
        <dbReference type="WBParaSite" id="Pan_g9652.t1"/>
    </source>
</evidence>
<dbReference type="InterPro" id="IPR039794">
    <property type="entry name" value="Gtb1-like"/>
</dbReference>
<evidence type="ECO:0000313" key="8">
    <source>
        <dbReference type="Proteomes" id="UP000492821"/>
    </source>
</evidence>
<dbReference type="InterPro" id="IPR036607">
    <property type="entry name" value="PRKCSH"/>
</dbReference>
<keyword evidence="2 6" id="KW-0732">Signal</keyword>
<evidence type="ECO:0000256" key="3">
    <source>
        <dbReference type="ARBA" id="ARBA00022824"/>
    </source>
</evidence>
<evidence type="ECO:0000256" key="2">
    <source>
        <dbReference type="ARBA" id="ARBA00022729"/>
    </source>
</evidence>
<dbReference type="SUPFAM" id="SSF50911">
    <property type="entry name" value="Mannose 6-phosphate receptor domain"/>
    <property type="match status" value="1"/>
</dbReference>